<dbReference type="EMBL" id="JAUKPO010000001">
    <property type="protein sequence ID" value="MDO1445006.1"/>
    <property type="molecule type" value="Genomic_DNA"/>
</dbReference>
<dbReference type="PANTHER" id="PTHR23508">
    <property type="entry name" value="CARBOXYLIC ACID TRANSPORTER PROTEIN HOMOLOG"/>
    <property type="match status" value="1"/>
</dbReference>
<evidence type="ECO:0000256" key="3">
    <source>
        <dbReference type="ARBA" id="ARBA00022989"/>
    </source>
</evidence>
<dbReference type="PANTHER" id="PTHR23508:SF10">
    <property type="entry name" value="CARBOXYLIC ACID TRANSPORTER PROTEIN HOMOLOG"/>
    <property type="match status" value="1"/>
</dbReference>
<dbReference type="InterPro" id="IPR005829">
    <property type="entry name" value="Sugar_transporter_CS"/>
</dbReference>
<keyword evidence="3 5" id="KW-1133">Transmembrane helix</keyword>
<feature type="transmembrane region" description="Helical" evidence="5">
    <location>
        <begin position="59"/>
        <end position="81"/>
    </location>
</feature>
<protein>
    <submittedName>
        <fullName evidence="7">MFS transporter</fullName>
    </submittedName>
</protein>
<feature type="transmembrane region" description="Helical" evidence="5">
    <location>
        <begin position="267"/>
        <end position="285"/>
    </location>
</feature>
<proteinExistence type="predicted"/>
<dbReference type="Gene3D" id="1.20.1250.20">
    <property type="entry name" value="MFS general substrate transporter like domains"/>
    <property type="match status" value="2"/>
</dbReference>
<keyword evidence="4 5" id="KW-0472">Membrane</keyword>
<evidence type="ECO:0000259" key="6">
    <source>
        <dbReference type="PROSITE" id="PS50850"/>
    </source>
</evidence>
<dbReference type="Proteomes" id="UP001168528">
    <property type="component" value="Unassembled WGS sequence"/>
</dbReference>
<evidence type="ECO:0000256" key="2">
    <source>
        <dbReference type="ARBA" id="ARBA00022692"/>
    </source>
</evidence>
<dbReference type="Pfam" id="PF07690">
    <property type="entry name" value="MFS_1"/>
    <property type="match status" value="1"/>
</dbReference>
<gene>
    <name evidence="7" type="ORF">Q0590_02025</name>
</gene>
<feature type="transmembrane region" description="Helical" evidence="5">
    <location>
        <begin position="387"/>
        <end position="405"/>
    </location>
</feature>
<dbReference type="InterPro" id="IPR020846">
    <property type="entry name" value="MFS_dom"/>
</dbReference>
<feature type="transmembrane region" description="Helical" evidence="5">
    <location>
        <begin position="147"/>
        <end position="170"/>
    </location>
</feature>
<feature type="domain" description="Major facilitator superfamily (MFS) profile" evidence="6">
    <location>
        <begin position="18"/>
        <end position="410"/>
    </location>
</feature>
<dbReference type="SUPFAM" id="SSF103473">
    <property type="entry name" value="MFS general substrate transporter"/>
    <property type="match status" value="1"/>
</dbReference>
<keyword evidence="2 5" id="KW-0812">Transmembrane</keyword>
<dbReference type="PROSITE" id="PS00217">
    <property type="entry name" value="SUGAR_TRANSPORT_2"/>
    <property type="match status" value="1"/>
</dbReference>
<name>A0ABT8QYT8_9BACT</name>
<keyword evidence="8" id="KW-1185">Reference proteome</keyword>
<feature type="transmembrane region" description="Helical" evidence="5">
    <location>
        <begin position="328"/>
        <end position="349"/>
    </location>
</feature>
<feature type="transmembrane region" description="Helical" evidence="5">
    <location>
        <begin position="361"/>
        <end position="381"/>
    </location>
</feature>
<feature type="transmembrane region" description="Helical" evidence="5">
    <location>
        <begin position="176"/>
        <end position="194"/>
    </location>
</feature>
<feature type="transmembrane region" description="Helical" evidence="5">
    <location>
        <begin position="93"/>
        <end position="113"/>
    </location>
</feature>
<feature type="transmembrane region" description="Helical" evidence="5">
    <location>
        <begin position="297"/>
        <end position="322"/>
    </location>
</feature>
<dbReference type="PROSITE" id="PS50850">
    <property type="entry name" value="MFS"/>
    <property type="match status" value="1"/>
</dbReference>
<dbReference type="InterPro" id="IPR036259">
    <property type="entry name" value="MFS_trans_sf"/>
</dbReference>
<evidence type="ECO:0000256" key="4">
    <source>
        <dbReference type="ARBA" id="ARBA00023136"/>
    </source>
</evidence>
<reference evidence="7" key="1">
    <citation type="submission" date="2023-07" db="EMBL/GenBank/DDBJ databases">
        <title>The genome sequence of Rhodocytophaga aerolata KACC 12507.</title>
        <authorList>
            <person name="Zhang X."/>
        </authorList>
    </citation>
    <scope>NUCLEOTIDE SEQUENCE</scope>
    <source>
        <strain evidence="7">KACC 12507</strain>
    </source>
</reference>
<evidence type="ECO:0000256" key="1">
    <source>
        <dbReference type="ARBA" id="ARBA00004141"/>
    </source>
</evidence>
<comment type="subcellular location">
    <subcellularLocation>
        <location evidence="1">Membrane</location>
        <topology evidence="1">Multi-pass membrane protein</topology>
    </subcellularLocation>
</comment>
<sequence length="412" mass="44619">MQTITIAPEKSVVDHRVVFFICVICYLFCGLVSTLMSVYLPVVVRDLLGNVTEKQMGEVGAYIGSMYLYGWTLGGIIFGLLGDRIGRIKSFIAAVALYAVFTSITGFTSQWLVLVAYRFMAGFGVGGVLVLATIIVSEAWPQKSRSIAIGVLAVMFPVGIVCAGIVNNTIPEWRNAFLVGIIPLFTALAALFLLKESPQWGNRHSTQLEAQSSLQLLNQPLHRKNLFVGVVIFGAMLIGLWAIFSWLPTWVQSLFTNPSLGQKERGITMMLLGSGGIIGGGFSGFMSNRLGYKKTILLAFAGSFGMCFILFSTNAIFTPIIYVETALLALFFGISQGTLSAYLPALFPVRIRGTATGFCFNIGRLATATVVFFVGTLVTLFGGYGHAVLAFSVTFLIGFIFTFLAKEAKPTI</sequence>
<feature type="transmembrane region" description="Helical" evidence="5">
    <location>
        <begin position="226"/>
        <end position="247"/>
    </location>
</feature>
<organism evidence="7 8">
    <name type="scientific">Rhodocytophaga aerolata</name>
    <dbReference type="NCBI Taxonomy" id="455078"/>
    <lineage>
        <taxon>Bacteria</taxon>
        <taxon>Pseudomonadati</taxon>
        <taxon>Bacteroidota</taxon>
        <taxon>Cytophagia</taxon>
        <taxon>Cytophagales</taxon>
        <taxon>Rhodocytophagaceae</taxon>
        <taxon>Rhodocytophaga</taxon>
    </lineage>
</organism>
<comment type="caution">
    <text evidence="7">The sequence shown here is derived from an EMBL/GenBank/DDBJ whole genome shotgun (WGS) entry which is preliminary data.</text>
</comment>
<accession>A0ABT8QYT8</accession>
<dbReference type="RefSeq" id="WP_302035805.1">
    <property type="nucleotide sequence ID" value="NZ_JAUKPO010000001.1"/>
</dbReference>
<feature type="transmembrane region" description="Helical" evidence="5">
    <location>
        <begin position="119"/>
        <end position="140"/>
    </location>
</feature>
<evidence type="ECO:0000313" key="7">
    <source>
        <dbReference type="EMBL" id="MDO1445006.1"/>
    </source>
</evidence>
<dbReference type="InterPro" id="IPR011701">
    <property type="entry name" value="MFS"/>
</dbReference>
<evidence type="ECO:0000313" key="8">
    <source>
        <dbReference type="Proteomes" id="UP001168528"/>
    </source>
</evidence>
<evidence type="ECO:0000256" key="5">
    <source>
        <dbReference type="SAM" id="Phobius"/>
    </source>
</evidence>
<feature type="transmembrane region" description="Helical" evidence="5">
    <location>
        <begin position="17"/>
        <end position="39"/>
    </location>
</feature>